<dbReference type="EMBL" id="DVGB01000027">
    <property type="protein sequence ID" value="HIR01064.1"/>
    <property type="molecule type" value="Genomic_DNA"/>
</dbReference>
<feature type="transmembrane region" description="Helical" evidence="2">
    <location>
        <begin position="202"/>
        <end position="224"/>
    </location>
</feature>
<dbReference type="Pfam" id="PF13240">
    <property type="entry name" value="Zn_Ribbon_1"/>
    <property type="match status" value="1"/>
</dbReference>
<feature type="region of interest" description="Disordered" evidence="1">
    <location>
        <begin position="25"/>
        <end position="133"/>
    </location>
</feature>
<comment type="caution">
    <text evidence="4">The sequence shown here is derived from an EMBL/GenBank/DDBJ whole genome shotgun (WGS) entry which is preliminary data.</text>
</comment>
<keyword evidence="2" id="KW-0812">Transmembrane</keyword>
<feature type="compositionally biased region" description="Polar residues" evidence="1">
    <location>
        <begin position="65"/>
        <end position="74"/>
    </location>
</feature>
<feature type="region of interest" description="Disordered" evidence="1">
    <location>
        <begin position="231"/>
        <end position="270"/>
    </location>
</feature>
<protein>
    <submittedName>
        <fullName evidence="4">Zinc ribbon domain-containing protein</fullName>
    </submittedName>
</protein>
<evidence type="ECO:0000256" key="2">
    <source>
        <dbReference type="SAM" id="Phobius"/>
    </source>
</evidence>
<feature type="domain" description="Zinc-ribbon" evidence="3">
    <location>
        <begin position="2"/>
        <end position="24"/>
    </location>
</feature>
<evidence type="ECO:0000256" key="1">
    <source>
        <dbReference type="SAM" id="MobiDB-lite"/>
    </source>
</evidence>
<dbReference type="Proteomes" id="UP000824261">
    <property type="component" value="Unassembled WGS sequence"/>
</dbReference>
<reference evidence="4" key="2">
    <citation type="journal article" date="2021" name="PeerJ">
        <title>Extensive microbial diversity within the chicken gut microbiome revealed by metagenomics and culture.</title>
        <authorList>
            <person name="Gilroy R."/>
            <person name="Ravi A."/>
            <person name="Getino M."/>
            <person name="Pursley I."/>
            <person name="Horton D.L."/>
            <person name="Alikhan N.F."/>
            <person name="Baker D."/>
            <person name="Gharbi K."/>
            <person name="Hall N."/>
            <person name="Watson M."/>
            <person name="Adriaenssens E.M."/>
            <person name="Foster-Nyarko E."/>
            <person name="Jarju S."/>
            <person name="Secka A."/>
            <person name="Antonio M."/>
            <person name="Oren A."/>
            <person name="Chaudhuri R.R."/>
            <person name="La Ragione R."/>
            <person name="Hildebrand F."/>
            <person name="Pallen M.J."/>
        </authorList>
    </citation>
    <scope>NUCLEOTIDE SEQUENCE</scope>
    <source>
        <strain evidence="4">ChiGjej1B1-2707</strain>
    </source>
</reference>
<keyword evidence="2" id="KW-1133">Transmembrane helix</keyword>
<accession>A0A9D0ZZL4</accession>
<evidence type="ECO:0000313" key="5">
    <source>
        <dbReference type="Proteomes" id="UP000824261"/>
    </source>
</evidence>
<name>A0A9D0ZZL4_9ACTN</name>
<dbReference type="AlphaFoldDB" id="A0A9D0ZZL4"/>
<proteinExistence type="predicted"/>
<organism evidence="4 5">
    <name type="scientific">Candidatus Aveggerthella stercoripullorum</name>
    <dbReference type="NCBI Taxonomy" id="2840688"/>
    <lineage>
        <taxon>Bacteria</taxon>
        <taxon>Bacillati</taxon>
        <taxon>Actinomycetota</taxon>
        <taxon>Coriobacteriia</taxon>
        <taxon>Eggerthellales</taxon>
        <taxon>Eggerthellaceae</taxon>
        <taxon>Eggerthellaceae incertae sedis</taxon>
        <taxon>Candidatus Aveggerthella</taxon>
    </lineage>
</organism>
<reference evidence="4" key="1">
    <citation type="submission" date="2020-10" db="EMBL/GenBank/DDBJ databases">
        <authorList>
            <person name="Gilroy R."/>
        </authorList>
    </citation>
    <scope>NUCLEOTIDE SEQUENCE</scope>
    <source>
        <strain evidence="4">ChiGjej1B1-2707</strain>
    </source>
</reference>
<gene>
    <name evidence="4" type="ORF">IAA69_02190</name>
</gene>
<evidence type="ECO:0000259" key="3">
    <source>
        <dbReference type="Pfam" id="PF13240"/>
    </source>
</evidence>
<evidence type="ECO:0000313" key="4">
    <source>
        <dbReference type="EMBL" id="HIR01064.1"/>
    </source>
</evidence>
<feature type="compositionally biased region" description="Acidic residues" evidence="1">
    <location>
        <begin position="31"/>
        <end position="41"/>
    </location>
</feature>
<feature type="compositionally biased region" description="Low complexity" evidence="1">
    <location>
        <begin position="232"/>
        <end position="261"/>
    </location>
</feature>
<keyword evidence="2" id="KW-0472">Membrane</keyword>
<dbReference type="InterPro" id="IPR026870">
    <property type="entry name" value="Zinc_ribbon_dom"/>
</dbReference>
<sequence length="416" mass="44010">MFCISCGAKLPDDARFCAVCGAKVYTPEPEERPEEGDDADAAEVAPDGGASGSEEAPEADGDTASDGQPATESTPDAPESEVALREKTRMKVKNPALREGSGSLQLPEIDPSQPFKSTPAARDGREDDISVSPDVTVVLPPGPFKPSYGPLSASDFFEMDGTTAKMPRIETADGEVLVEGDSPVKNFVQSNTIPKRWTPLRVVALVAMVAVAAALAVAAVQLYGQRSQSAQSTSTLPAVTSTSASTSSQTVTQESTASSQTSEERTAEQRDSALFDAVSAAYHQAGELNDRLASVVDEYNTYYVASDQAARQQAADTCNALAADIAQAASNATTAMQNYACTEGTTYYDQFQNQLRLLDLLSQRVAPLVSSWERSVASADPASEESYILEPLTQVDSTTLVNEFDSLYGQAAPVEE</sequence>